<evidence type="ECO:0000313" key="2">
    <source>
        <dbReference type="EMBL" id="QJA56173.1"/>
    </source>
</evidence>
<proteinExistence type="predicted"/>
<dbReference type="AlphaFoldDB" id="A0A6M3IFL0"/>
<sequence>MTEAIKSLYRNAGITPPKGKGIHTKRAHEAVVGYLKKGLSKDEAWKRVMGGLGKHAIKPGHRRTV</sequence>
<name>A0A6M3IFL0_9ZZZZ</name>
<protein>
    <submittedName>
        <fullName evidence="2">Uncharacterized protein</fullName>
    </submittedName>
</protein>
<dbReference type="EMBL" id="MT141204">
    <property type="protein sequence ID" value="QJA56173.1"/>
    <property type="molecule type" value="Genomic_DNA"/>
</dbReference>
<gene>
    <name evidence="2" type="ORF">MM415B01910_0006</name>
</gene>
<reference evidence="2" key="1">
    <citation type="submission" date="2020-03" db="EMBL/GenBank/DDBJ databases">
        <title>The deep terrestrial virosphere.</title>
        <authorList>
            <person name="Holmfeldt K."/>
            <person name="Nilsson E."/>
            <person name="Simone D."/>
            <person name="Lopez-Fernandez M."/>
            <person name="Wu X."/>
            <person name="de Brujin I."/>
            <person name="Lundin D."/>
            <person name="Andersson A."/>
            <person name="Bertilsson S."/>
            <person name="Dopson M."/>
        </authorList>
    </citation>
    <scope>NUCLEOTIDE SEQUENCE</scope>
    <source>
        <strain evidence="2">MM415B01910</strain>
    </source>
</reference>
<organism evidence="2">
    <name type="scientific">viral metagenome</name>
    <dbReference type="NCBI Taxonomy" id="1070528"/>
    <lineage>
        <taxon>unclassified sequences</taxon>
        <taxon>metagenomes</taxon>
        <taxon>organismal metagenomes</taxon>
    </lineage>
</organism>
<evidence type="ECO:0000256" key="1">
    <source>
        <dbReference type="SAM" id="MobiDB-lite"/>
    </source>
</evidence>
<feature type="region of interest" description="Disordered" evidence="1">
    <location>
        <begin position="1"/>
        <end position="22"/>
    </location>
</feature>
<accession>A0A6M3IFL0</accession>